<dbReference type="InterPro" id="IPR036691">
    <property type="entry name" value="Endo/exonu/phosph_ase_sf"/>
</dbReference>
<protein>
    <recommendedName>
        <fullName evidence="6">DUF4283 domain-containing protein</fullName>
    </recommendedName>
</protein>
<feature type="compositionally biased region" description="Basic residues" evidence="1">
    <location>
        <begin position="195"/>
        <end position="204"/>
    </location>
</feature>
<keyword evidence="5" id="KW-1185">Reference proteome</keyword>
<dbReference type="Proteomes" id="UP000541444">
    <property type="component" value="Unassembled WGS sequence"/>
</dbReference>
<gene>
    <name evidence="4" type="ORF">GIB67_024312</name>
</gene>
<dbReference type="Pfam" id="PF14111">
    <property type="entry name" value="DUF4283"/>
    <property type="match status" value="1"/>
</dbReference>
<organism evidence="4 5">
    <name type="scientific">Kingdonia uniflora</name>
    <dbReference type="NCBI Taxonomy" id="39325"/>
    <lineage>
        <taxon>Eukaryota</taxon>
        <taxon>Viridiplantae</taxon>
        <taxon>Streptophyta</taxon>
        <taxon>Embryophyta</taxon>
        <taxon>Tracheophyta</taxon>
        <taxon>Spermatophyta</taxon>
        <taxon>Magnoliopsida</taxon>
        <taxon>Ranunculales</taxon>
        <taxon>Circaeasteraceae</taxon>
        <taxon>Kingdonia</taxon>
    </lineage>
</organism>
<name>A0A7J7LF89_9MAGN</name>
<evidence type="ECO:0008006" key="6">
    <source>
        <dbReference type="Google" id="ProtNLM"/>
    </source>
</evidence>
<dbReference type="InterPro" id="IPR005135">
    <property type="entry name" value="Endo/exonuclease/phosphatase"/>
</dbReference>
<feature type="region of interest" description="Disordered" evidence="1">
    <location>
        <begin position="187"/>
        <end position="221"/>
    </location>
</feature>
<feature type="domain" description="Endonuclease/exonuclease/phosphatase" evidence="2">
    <location>
        <begin position="345"/>
        <end position="503"/>
    </location>
</feature>
<dbReference type="Gene3D" id="3.60.10.10">
    <property type="entry name" value="Endonuclease/exonuclease/phosphatase"/>
    <property type="match status" value="1"/>
</dbReference>
<feature type="region of interest" description="Disordered" evidence="1">
    <location>
        <begin position="293"/>
        <end position="314"/>
    </location>
</feature>
<evidence type="ECO:0000313" key="4">
    <source>
        <dbReference type="EMBL" id="KAF6141228.1"/>
    </source>
</evidence>
<evidence type="ECO:0000256" key="1">
    <source>
        <dbReference type="SAM" id="MobiDB-lite"/>
    </source>
</evidence>
<dbReference type="GO" id="GO:0003824">
    <property type="term" value="F:catalytic activity"/>
    <property type="evidence" value="ECO:0007669"/>
    <property type="project" value="InterPro"/>
</dbReference>
<dbReference type="SUPFAM" id="SSF56219">
    <property type="entry name" value="DNase I-like"/>
    <property type="match status" value="1"/>
</dbReference>
<dbReference type="PANTHER" id="PTHR31286:SF60">
    <property type="entry name" value="PROTEIN, PUTATIVE-RELATED"/>
    <property type="match status" value="1"/>
</dbReference>
<reference evidence="4 5" key="1">
    <citation type="journal article" date="2020" name="IScience">
        <title>Genome Sequencing of the Endangered Kingdonia uniflora (Circaeasteraceae, Ranunculales) Reveals Potential Mechanisms of Evolutionary Specialization.</title>
        <authorList>
            <person name="Sun Y."/>
            <person name="Deng T."/>
            <person name="Zhang A."/>
            <person name="Moore M.J."/>
            <person name="Landis J.B."/>
            <person name="Lin N."/>
            <person name="Zhang H."/>
            <person name="Zhang X."/>
            <person name="Huang J."/>
            <person name="Zhang X."/>
            <person name="Sun H."/>
            <person name="Wang H."/>
        </authorList>
    </citation>
    <scope>NUCLEOTIDE SEQUENCE [LARGE SCALE GENOMIC DNA]</scope>
    <source>
        <strain evidence="4">TB1705</strain>
        <tissue evidence="4">Leaf</tissue>
    </source>
</reference>
<dbReference type="PANTHER" id="PTHR31286">
    <property type="entry name" value="GLYCINE-RICH CELL WALL STRUCTURAL PROTEIN 1.8-LIKE"/>
    <property type="match status" value="1"/>
</dbReference>
<dbReference type="Pfam" id="PF03372">
    <property type="entry name" value="Exo_endo_phos"/>
    <property type="match status" value="1"/>
</dbReference>
<sequence length="860" mass="98604">MKVKLAVARSEAMIKWKLIGKCQFIPLGKGYFTILLGNEADKLRIWGGGPWHIEGQLLRVTMWTPDFDISKQKNTHAMVWVKFPGLGTEYWEEDVLMSMARTVGNPVQVDSYTLCRNTGFNASVLVDVDFSKPVPTKIMVEREGFEFCQEVQLGRTPKLCSHYKVVGHLVSECRDVVKEIEQEKVVQNEADKEPKKKRRNRKKIAKAEQDKPGTEEGAAGLKNVDKQKEPIIDKNLSTNQPNQPRKTFNGVVEMWDRTIRNWDGSLNSQEVDKEASLVNKSWADMVEEVDSSIQVHEEEGKSEGSSESESHGSEFNYNIGNGYSDEVVYQTQQAKEWHNVLSRRNIRKNKSKASNFPIAKQQTRRQASRRFPDLLCIVEPKVKPDENKLRRKNFFSMEREVIFFDNGLSYPNIWVLWRKGLKKPVALACSRQHITVLFENVMISCIHADCSYIRRRELWRDLAVIGASNLPWIVVGDFNVVLRAGEKKGGRGVRWRVVEEFQDFVNASCLLEANSSGSEYTWCNGQMGNNKILCKLDRMLCNQAWSNLFPGWKYKVLSARVEALQQHLDSEIDNDDIARELSQANQLLTTAVNYDEELWKQKARVNWLHSGDRNIAYFHVLACIKWNKSLIHSLQTEDGRLLEEQDEIKAHIIKRRATGWAGSLLSLQGRVVLVQSVLSSILIYSMGIYKWSASLIKEGERILRNFFWSGEPDSRKACVVAWDKVRKPFKEGGINLRRLKAINQSLMMKLSWNFLNPMDGWSEFMRAKFISKSGNFSRISKGSSIWAGVRGAIEDVRAHSGWVIGDGASIDLWRDNWCSSLFLKDWINDDHIPWNDLHAKLSSIIVEGRWAIPGNLQLLF</sequence>
<feature type="compositionally biased region" description="Basic and acidic residues" evidence="1">
    <location>
        <begin position="205"/>
        <end position="214"/>
    </location>
</feature>
<comment type="caution">
    <text evidence="4">The sequence shown here is derived from an EMBL/GenBank/DDBJ whole genome shotgun (WGS) entry which is preliminary data.</text>
</comment>
<evidence type="ECO:0000313" key="5">
    <source>
        <dbReference type="Proteomes" id="UP000541444"/>
    </source>
</evidence>
<dbReference type="InterPro" id="IPR040256">
    <property type="entry name" value="At4g02000-like"/>
</dbReference>
<dbReference type="InterPro" id="IPR025558">
    <property type="entry name" value="DUF4283"/>
</dbReference>
<dbReference type="EMBL" id="JACGCM010002329">
    <property type="protein sequence ID" value="KAF6141228.1"/>
    <property type="molecule type" value="Genomic_DNA"/>
</dbReference>
<proteinExistence type="predicted"/>
<dbReference type="AlphaFoldDB" id="A0A7J7LF89"/>
<feature type="domain" description="DUF4283" evidence="3">
    <location>
        <begin position="14"/>
        <end position="69"/>
    </location>
</feature>
<accession>A0A7J7LF89</accession>
<evidence type="ECO:0000259" key="2">
    <source>
        <dbReference type="Pfam" id="PF03372"/>
    </source>
</evidence>
<feature type="compositionally biased region" description="Basic and acidic residues" evidence="1">
    <location>
        <begin position="295"/>
        <end position="312"/>
    </location>
</feature>
<evidence type="ECO:0000259" key="3">
    <source>
        <dbReference type="Pfam" id="PF14111"/>
    </source>
</evidence>